<dbReference type="InterPro" id="IPR039280">
    <property type="entry name" value="VUP"/>
</dbReference>
<feature type="region of interest" description="Disordered" evidence="1">
    <location>
        <begin position="91"/>
        <end position="116"/>
    </location>
</feature>
<evidence type="ECO:0000313" key="3">
    <source>
        <dbReference type="Proteomes" id="UP000775213"/>
    </source>
</evidence>
<feature type="region of interest" description="Disordered" evidence="1">
    <location>
        <begin position="1"/>
        <end position="26"/>
    </location>
</feature>
<sequence length="185" mass="20353">MEESTESSIKRDLNFSINSSSSSSLESGWTVYFEEFLASQKEEQKEQKTSSMVSDAASNFPGKVTVKSEPSVSCKRISLKKRKAKGVSFFDDDPLEDTASSPANSPTVSGMGDYLDVNKGKKDDIRSISEGEGHEKVNDCENCTELKREVFDGLGIADGSRELTELKKKGLCLVPLSMLVDFLER</sequence>
<feature type="compositionally biased region" description="Polar residues" evidence="1">
    <location>
        <begin position="98"/>
        <end position="108"/>
    </location>
</feature>
<keyword evidence="3" id="KW-1185">Reference proteome</keyword>
<organism evidence="2 3">
    <name type="scientific">Dendrobium chrysotoxum</name>
    <name type="common">Orchid</name>
    <dbReference type="NCBI Taxonomy" id="161865"/>
    <lineage>
        <taxon>Eukaryota</taxon>
        <taxon>Viridiplantae</taxon>
        <taxon>Streptophyta</taxon>
        <taxon>Embryophyta</taxon>
        <taxon>Tracheophyta</taxon>
        <taxon>Spermatophyta</taxon>
        <taxon>Magnoliopsida</taxon>
        <taxon>Liliopsida</taxon>
        <taxon>Asparagales</taxon>
        <taxon>Orchidaceae</taxon>
        <taxon>Epidendroideae</taxon>
        <taxon>Malaxideae</taxon>
        <taxon>Dendrobiinae</taxon>
        <taxon>Dendrobium</taxon>
    </lineage>
</organism>
<proteinExistence type="predicted"/>
<protein>
    <submittedName>
        <fullName evidence="2">Uncharacterized protein</fullName>
    </submittedName>
</protein>
<comment type="caution">
    <text evidence="2">The sequence shown here is derived from an EMBL/GenBank/DDBJ whole genome shotgun (WGS) entry which is preliminary data.</text>
</comment>
<feature type="compositionally biased region" description="Low complexity" evidence="1">
    <location>
        <begin position="16"/>
        <end position="26"/>
    </location>
</feature>
<dbReference type="PANTHER" id="PTHR33974:SF2">
    <property type="entry name" value="VASCULAR-RELATED UNKNOWN PROTEIN 1"/>
    <property type="match status" value="1"/>
</dbReference>
<dbReference type="PANTHER" id="PTHR33974">
    <property type="entry name" value="VASCULAR-RELATED UNKNOWN PROTEIN 1-RELATED"/>
    <property type="match status" value="1"/>
</dbReference>
<reference evidence="2 3" key="1">
    <citation type="journal article" date="2021" name="Hortic Res">
        <title>Chromosome-scale assembly of the Dendrobium chrysotoxum genome enhances the understanding of orchid evolution.</title>
        <authorList>
            <person name="Zhang Y."/>
            <person name="Zhang G.Q."/>
            <person name="Zhang D."/>
            <person name="Liu X.D."/>
            <person name="Xu X.Y."/>
            <person name="Sun W.H."/>
            <person name="Yu X."/>
            <person name="Zhu X."/>
            <person name="Wang Z.W."/>
            <person name="Zhao X."/>
            <person name="Zhong W.Y."/>
            <person name="Chen H."/>
            <person name="Yin W.L."/>
            <person name="Huang T."/>
            <person name="Niu S.C."/>
            <person name="Liu Z.J."/>
        </authorList>
    </citation>
    <scope>NUCLEOTIDE SEQUENCE [LARGE SCALE GENOMIC DNA]</scope>
    <source>
        <strain evidence="2">Lindl</strain>
    </source>
</reference>
<dbReference type="EMBL" id="JAGFBR010000784">
    <property type="protein sequence ID" value="KAH0434768.1"/>
    <property type="molecule type" value="Genomic_DNA"/>
</dbReference>
<feature type="region of interest" description="Disordered" evidence="1">
    <location>
        <begin position="43"/>
        <end position="66"/>
    </location>
</feature>
<evidence type="ECO:0000256" key="1">
    <source>
        <dbReference type="SAM" id="MobiDB-lite"/>
    </source>
</evidence>
<dbReference type="Proteomes" id="UP000775213">
    <property type="component" value="Unassembled WGS sequence"/>
</dbReference>
<dbReference type="GO" id="GO:0010089">
    <property type="term" value="P:xylem development"/>
    <property type="evidence" value="ECO:0007669"/>
    <property type="project" value="InterPro"/>
</dbReference>
<evidence type="ECO:0000313" key="2">
    <source>
        <dbReference type="EMBL" id="KAH0434768.1"/>
    </source>
</evidence>
<name>A0AAV7FLI7_DENCH</name>
<accession>A0AAV7FLI7</accession>
<gene>
    <name evidence="2" type="ORF">IEQ34_026763</name>
</gene>
<dbReference type="AlphaFoldDB" id="A0AAV7FLI7"/>